<accession>A0A0B2VEW6</accession>
<dbReference type="PANTHER" id="PTHR12289:SF72">
    <property type="entry name" value="GST N-TERMINAL DOMAIN-CONTAINING PROTEIN"/>
    <property type="match status" value="1"/>
</dbReference>
<organism evidence="4 5">
    <name type="scientific">Toxocara canis</name>
    <name type="common">Canine roundworm</name>
    <dbReference type="NCBI Taxonomy" id="6265"/>
    <lineage>
        <taxon>Eukaryota</taxon>
        <taxon>Metazoa</taxon>
        <taxon>Ecdysozoa</taxon>
        <taxon>Nematoda</taxon>
        <taxon>Chromadorea</taxon>
        <taxon>Rhabditida</taxon>
        <taxon>Spirurina</taxon>
        <taxon>Ascaridomorpha</taxon>
        <taxon>Ascaridoidea</taxon>
        <taxon>Toxocaridae</taxon>
        <taxon>Toxocara</taxon>
    </lineage>
</organism>
<proteinExistence type="inferred from homology"/>
<dbReference type="EMBL" id="JPKZ01001770">
    <property type="protein sequence ID" value="KHN80093.1"/>
    <property type="molecule type" value="Genomic_DNA"/>
</dbReference>
<dbReference type="CDD" id="cd03193">
    <property type="entry name" value="GST_C_Metaxin"/>
    <property type="match status" value="1"/>
</dbReference>
<dbReference type="Gene3D" id="1.20.1050.10">
    <property type="match status" value="1"/>
</dbReference>
<dbReference type="SFLD" id="SFLDG01180">
    <property type="entry name" value="SUF1"/>
    <property type="match status" value="1"/>
</dbReference>
<dbReference type="AlphaFoldDB" id="A0A0B2VEW6"/>
<comment type="caution">
    <text evidence="4">The sequence shown here is derived from an EMBL/GenBank/DDBJ whole genome shotgun (WGS) entry which is preliminary data.</text>
</comment>
<dbReference type="InterPro" id="IPR033468">
    <property type="entry name" value="Metaxin_GST"/>
</dbReference>
<evidence type="ECO:0000259" key="3">
    <source>
        <dbReference type="Pfam" id="PF17172"/>
    </source>
</evidence>
<dbReference type="Gene3D" id="3.40.30.10">
    <property type="entry name" value="Glutaredoxin"/>
    <property type="match status" value="1"/>
</dbReference>
<sequence length="295" mass="34393">MPAPPILKRDWQKDHVYLIQFPRAGCIPTLSPFALKLETWLRITGINYSSQQEKLKERWMTENEESVEYLFQNISNEFKKYSTKKQIPFIEVNGRQIADSNFCIDHLTETFHIEMDNQLSPLEKAQGRAFHVLLEESIRWVVVYNRGKNNKFFATPQGFAGHVSGVKKFFFKAVVLEQFRKKIWKMCYLQGIGRHSLEEVEKIAMKDLLALSVFLADKPFFFGSKPTTLDATAFGHLTQLYFTPLNSDTLKKYMDEKTPNLVAHINRVKDLYWSDWDEAIRTLSLTTHNNPKTDS</sequence>
<dbReference type="STRING" id="6265.A0A0B2VEW6"/>
<dbReference type="SFLD" id="SFLDG01200">
    <property type="entry name" value="SUF1.1"/>
    <property type="match status" value="1"/>
</dbReference>
<dbReference type="InterPro" id="IPR012336">
    <property type="entry name" value="Thioredoxin-like_fold"/>
</dbReference>
<dbReference type="Pfam" id="PF17171">
    <property type="entry name" value="GST_C_6"/>
    <property type="match status" value="1"/>
</dbReference>
<gene>
    <name evidence="4" type="primary">FAXC</name>
    <name evidence="4" type="ORF">Tcan_06091</name>
</gene>
<reference evidence="4 5" key="1">
    <citation type="submission" date="2014-11" db="EMBL/GenBank/DDBJ databases">
        <title>Genetic blueprint of the zoonotic pathogen Toxocara canis.</title>
        <authorList>
            <person name="Zhu X.-Q."/>
            <person name="Korhonen P.K."/>
            <person name="Cai H."/>
            <person name="Young N.D."/>
            <person name="Nejsum P."/>
            <person name="von Samson-Himmelstjerna G."/>
            <person name="Boag P.R."/>
            <person name="Tan P."/>
            <person name="Li Q."/>
            <person name="Min J."/>
            <person name="Yang Y."/>
            <person name="Wang X."/>
            <person name="Fang X."/>
            <person name="Hall R.S."/>
            <person name="Hofmann A."/>
            <person name="Sternberg P.W."/>
            <person name="Jex A.R."/>
            <person name="Gasser R.B."/>
        </authorList>
    </citation>
    <scope>NUCLEOTIDE SEQUENCE [LARGE SCALE GENOMIC DNA]</scope>
    <source>
        <strain evidence="4">PN_DK_2014</strain>
    </source>
</reference>
<dbReference type="InterPro" id="IPR026928">
    <property type="entry name" value="FAX/IsoI-like"/>
</dbReference>
<keyword evidence="5" id="KW-1185">Reference proteome</keyword>
<dbReference type="GO" id="GO:0005737">
    <property type="term" value="C:cytoplasm"/>
    <property type="evidence" value="ECO:0007669"/>
    <property type="project" value="TreeGrafter"/>
</dbReference>
<dbReference type="InterPro" id="IPR040079">
    <property type="entry name" value="Glutathione_S-Trfase"/>
</dbReference>
<dbReference type="SFLD" id="SFLDS00019">
    <property type="entry name" value="Glutathione_Transferase_(cytos"/>
    <property type="match status" value="1"/>
</dbReference>
<evidence type="ECO:0000313" key="5">
    <source>
        <dbReference type="Proteomes" id="UP000031036"/>
    </source>
</evidence>
<comment type="similarity">
    <text evidence="1">Belongs to the FAX family.</text>
</comment>
<protein>
    <submittedName>
        <fullName evidence="4">Failed axon connections-like protein</fullName>
    </submittedName>
</protein>
<dbReference type="SUPFAM" id="SSF47616">
    <property type="entry name" value="GST C-terminal domain-like"/>
    <property type="match status" value="1"/>
</dbReference>
<evidence type="ECO:0000259" key="2">
    <source>
        <dbReference type="Pfam" id="PF17171"/>
    </source>
</evidence>
<feature type="domain" description="Metaxin glutathione S-transferase" evidence="2">
    <location>
        <begin position="204"/>
        <end position="268"/>
    </location>
</feature>
<dbReference type="PANTHER" id="PTHR12289">
    <property type="entry name" value="METAXIN RELATED"/>
    <property type="match status" value="1"/>
</dbReference>
<evidence type="ECO:0000256" key="1">
    <source>
        <dbReference type="ARBA" id="ARBA00006475"/>
    </source>
</evidence>
<feature type="domain" description="Thioredoxin-like fold" evidence="3">
    <location>
        <begin position="67"/>
        <end position="146"/>
    </location>
</feature>
<dbReference type="Proteomes" id="UP000031036">
    <property type="component" value="Unassembled WGS sequence"/>
</dbReference>
<dbReference type="OrthoDB" id="5809458at2759"/>
<dbReference type="InterPro" id="IPR050931">
    <property type="entry name" value="Mito_Protein_Transport_Metaxin"/>
</dbReference>
<name>A0A0B2VEW6_TOXCA</name>
<dbReference type="InterPro" id="IPR036249">
    <property type="entry name" value="Thioredoxin-like_sf"/>
</dbReference>
<dbReference type="OMA" id="IRWIILY"/>
<dbReference type="Pfam" id="PF17172">
    <property type="entry name" value="GST_N_4"/>
    <property type="match status" value="1"/>
</dbReference>
<dbReference type="CDD" id="cd03080">
    <property type="entry name" value="GST_N_Metaxin_like"/>
    <property type="match status" value="1"/>
</dbReference>
<dbReference type="InterPro" id="IPR036282">
    <property type="entry name" value="Glutathione-S-Trfase_C_sf"/>
</dbReference>
<dbReference type="SUPFAM" id="SSF52833">
    <property type="entry name" value="Thioredoxin-like"/>
    <property type="match status" value="1"/>
</dbReference>
<evidence type="ECO:0000313" key="4">
    <source>
        <dbReference type="EMBL" id="KHN80093.1"/>
    </source>
</evidence>